<dbReference type="RefSeq" id="WP_160909156.1">
    <property type="nucleotide sequence ID" value="NZ_WMEQ01000001.1"/>
</dbReference>
<evidence type="ECO:0000259" key="1">
    <source>
        <dbReference type="PROSITE" id="PS51186"/>
    </source>
</evidence>
<feature type="domain" description="N-acetyltransferase" evidence="1">
    <location>
        <begin position="132"/>
        <end position="281"/>
    </location>
</feature>
<dbReference type="Gene3D" id="3.40.630.30">
    <property type="match status" value="1"/>
</dbReference>
<reference evidence="2 3" key="1">
    <citation type="submission" date="2019-11" db="EMBL/GenBank/DDBJ databases">
        <title>Genome sequences of 17 halophilic strains isolated from different environments.</title>
        <authorList>
            <person name="Furrow R.E."/>
        </authorList>
    </citation>
    <scope>NUCLEOTIDE SEQUENCE [LARGE SCALE GENOMIC DNA]</scope>
    <source>
        <strain evidence="2 3">22514_16_FS</strain>
    </source>
</reference>
<dbReference type="InterPro" id="IPR022525">
    <property type="entry name" value="GNAT_AblB"/>
</dbReference>
<evidence type="ECO:0000313" key="2">
    <source>
        <dbReference type="EMBL" id="MYL32539.1"/>
    </source>
</evidence>
<comment type="caution">
    <text evidence="2">The sequence shown here is derived from an EMBL/GenBank/DDBJ whole genome shotgun (WGS) entry which is preliminary data.</text>
</comment>
<keyword evidence="2" id="KW-0808">Transferase</keyword>
<dbReference type="SUPFAM" id="SSF55729">
    <property type="entry name" value="Acyl-CoA N-acyltransferases (Nat)"/>
    <property type="match status" value="1"/>
</dbReference>
<organism evidence="2 3">
    <name type="scientific">Pontibacillus yanchengensis</name>
    <dbReference type="NCBI Taxonomy" id="462910"/>
    <lineage>
        <taxon>Bacteria</taxon>
        <taxon>Bacillati</taxon>
        <taxon>Bacillota</taxon>
        <taxon>Bacilli</taxon>
        <taxon>Bacillales</taxon>
        <taxon>Bacillaceae</taxon>
        <taxon>Pontibacillus</taxon>
    </lineage>
</organism>
<dbReference type="InterPro" id="IPR000182">
    <property type="entry name" value="GNAT_dom"/>
</dbReference>
<dbReference type="Proteomes" id="UP000468638">
    <property type="component" value="Unassembled WGS sequence"/>
</dbReference>
<dbReference type="NCBIfam" id="TIGR03827">
    <property type="entry name" value="GNAT_ablB"/>
    <property type="match status" value="1"/>
</dbReference>
<dbReference type="PROSITE" id="PS51186">
    <property type="entry name" value="GNAT"/>
    <property type="match status" value="1"/>
</dbReference>
<evidence type="ECO:0000313" key="3">
    <source>
        <dbReference type="Proteomes" id="UP000468638"/>
    </source>
</evidence>
<protein>
    <submittedName>
        <fullName evidence="2">Putative beta-lysine N-acetyltransferase</fullName>
    </submittedName>
</protein>
<sequence length="281" mass="32168">MGSNNFHSASAILERKYFDVEPINKRIKVYQLPEEMDEQYLEELKTVAKKVACDKIIFYTRSNTEEESRVQRFGSHFEGEIKGFLNGEDAKVYSFYVDPIRNQADPDNVISRVKQLTLNKPTGKVNLEEGYTMIWAKEEHAEDMATLYRSVFDKYPTPIDDPNYIIEMMKSDVCFSLIYSEDELVSACSADIFTDFNAAEFTDCATLPSQRGKGLLSYQYPFLEKRMKELGIGTMFSYTRATSMGMNIVAAQQGFTYGGCMVQNSMIGTGIEDMNIWYKQL</sequence>
<name>A0A6I5A301_9BACI</name>
<dbReference type="InterPro" id="IPR016181">
    <property type="entry name" value="Acyl_CoA_acyltransferase"/>
</dbReference>
<accession>A0A6I5A301</accession>
<dbReference type="GO" id="GO:0008080">
    <property type="term" value="F:N-acetyltransferase activity"/>
    <property type="evidence" value="ECO:0007669"/>
    <property type="project" value="InterPro"/>
</dbReference>
<dbReference type="OrthoDB" id="9790652at2"/>
<dbReference type="AlphaFoldDB" id="A0A6I5A301"/>
<proteinExistence type="predicted"/>
<dbReference type="EMBL" id="WMEQ01000001">
    <property type="protein sequence ID" value="MYL32539.1"/>
    <property type="molecule type" value="Genomic_DNA"/>
</dbReference>
<gene>
    <name evidence="2" type="primary">ablB</name>
    <name evidence="2" type="ORF">GLW05_02815</name>
</gene>